<dbReference type="EMBL" id="JAXGFP010000005">
    <property type="protein sequence ID" value="MEG3184418.1"/>
    <property type="molecule type" value="Genomic_DNA"/>
</dbReference>
<accession>A0ABU7YZN1</accession>
<evidence type="ECO:0000259" key="1">
    <source>
        <dbReference type="Pfam" id="PF06114"/>
    </source>
</evidence>
<organism evidence="2 3">
    <name type="scientific">Novilysobacter erysipheiresistens</name>
    <dbReference type="NCBI Taxonomy" id="1749332"/>
    <lineage>
        <taxon>Bacteria</taxon>
        <taxon>Pseudomonadati</taxon>
        <taxon>Pseudomonadota</taxon>
        <taxon>Gammaproteobacteria</taxon>
        <taxon>Lysobacterales</taxon>
        <taxon>Lysobacteraceae</taxon>
        <taxon>Novilysobacter</taxon>
    </lineage>
</organism>
<protein>
    <submittedName>
        <fullName evidence="2">ImmA/IrrE family metallo-endopeptidase</fullName>
    </submittedName>
</protein>
<reference evidence="2 3" key="1">
    <citation type="journal article" date="2016" name="Int. J. Syst. Evol. Microbiol.">
        <title>Lysobacter erysipheiresistens sp. nov., an antagonist of powdery mildew, isolated from tobacco-cultivated soil.</title>
        <authorList>
            <person name="Xie B."/>
            <person name="Li T."/>
            <person name="Lin X."/>
            <person name="Wang C.J."/>
            <person name="Chen Y.J."/>
            <person name="Liu W.J."/>
            <person name="Zhao Z.W."/>
        </authorList>
    </citation>
    <scope>NUCLEOTIDE SEQUENCE [LARGE SCALE GENOMIC DNA]</scope>
    <source>
        <strain evidence="2 3">RS-LYSO-3</strain>
    </source>
</reference>
<sequence length="158" mass="17794">MRERDLADRLLRKHWAGRPLPIDPEQIARAEGLRVEALPPEDLALSGSYRRDGDQTAVFVNPEEPSVRQRFTVAHELGHHFLGHGNRFRDSSVTFSASTFDPVEAEANRFAAELLMPAVTVRALVVDRGIAKIEQLANMFGVSTVAMRYRLKNLGYLR</sequence>
<dbReference type="RefSeq" id="WP_332616942.1">
    <property type="nucleotide sequence ID" value="NZ_JAXGFP010000005.1"/>
</dbReference>
<evidence type="ECO:0000313" key="2">
    <source>
        <dbReference type="EMBL" id="MEG3184418.1"/>
    </source>
</evidence>
<name>A0ABU7YZN1_9GAMM</name>
<dbReference type="PANTHER" id="PTHR43236:SF1">
    <property type="entry name" value="BLL7220 PROTEIN"/>
    <property type="match status" value="1"/>
</dbReference>
<dbReference type="PANTHER" id="PTHR43236">
    <property type="entry name" value="ANTITOXIN HIGA1"/>
    <property type="match status" value="1"/>
</dbReference>
<proteinExistence type="predicted"/>
<keyword evidence="3" id="KW-1185">Reference proteome</keyword>
<dbReference type="InterPro" id="IPR010359">
    <property type="entry name" value="IrrE_HExxH"/>
</dbReference>
<evidence type="ECO:0000313" key="3">
    <source>
        <dbReference type="Proteomes" id="UP001355056"/>
    </source>
</evidence>
<dbReference type="Pfam" id="PF06114">
    <property type="entry name" value="Peptidase_M78"/>
    <property type="match status" value="1"/>
</dbReference>
<comment type="caution">
    <text evidence="2">The sequence shown here is derived from an EMBL/GenBank/DDBJ whole genome shotgun (WGS) entry which is preliminary data.</text>
</comment>
<dbReference type="InterPro" id="IPR052345">
    <property type="entry name" value="Rad_response_metalloprotease"/>
</dbReference>
<gene>
    <name evidence="2" type="ORF">SNE34_10400</name>
</gene>
<feature type="domain" description="IrrE N-terminal-like" evidence="1">
    <location>
        <begin position="32"/>
        <end position="152"/>
    </location>
</feature>
<dbReference type="Gene3D" id="1.10.10.2910">
    <property type="match status" value="1"/>
</dbReference>
<dbReference type="Proteomes" id="UP001355056">
    <property type="component" value="Unassembled WGS sequence"/>
</dbReference>